<sequence>MITRLGIGFMKAIAHWPLRRLRALGTLLGLLLFVLVVPRRKVAMRNLELCFPQWTNAQRQRAVRAHFIAFAQAWLDRAWLWHADPALVRSRIRLEGAVDALDGQVPTILFVPHFLGLDAAATGLSQQIVHRGFIGVYTRQSNPLIDEWVKQGRQRFGKSRPLHRSEGVREMIAAVREGDLMFLLPDMNFGLEDSIFVPFFGVQAATLPSLSRFARLCRARVVPVVALLTPEGYALRLYPPWEQFPSADIAADTARMNRELEGYIRGAPEQYYWVHKRFKSRPPGEPGVY</sequence>
<keyword evidence="4" id="KW-0808">Transferase</keyword>
<dbReference type="PANTHER" id="PTHR30606">
    <property type="entry name" value="LIPID A BIOSYNTHESIS LAUROYL ACYLTRANSFERASE"/>
    <property type="match status" value="1"/>
</dbReference>
<protein>
    <submittedName>
        <fullName evidence="7">Lysophospholipid acyltransferase family protein</fullName>
    </submittedName>
</protein>
<proteinExistence type="predicted"/>
<organism evidence="7 8">
    <name type="scientific">Ramlibacter aquaticus</name>
    <dbReference type="NCBI Taxonomy" id="2780094"/>
    <lineage>
        <taxon>Bacteria</taxon>
        <taxon>Pseudomonadati</taxon>
        <taxon>Pseudomonadota</taxon>
        <taxon>Betaproteobacteria</taxon>
        <taxon>Burkholderiales</taxon>
        <taxon>Comamonadaceae</taxon>
        <taxon>Ramlibacter</taxon>
    </lineage>
</organism>
<evidence type="ECO:0000256" key="4">
    <source>
        <dbReference type="ARBA" id="ARBA00022679"/>
    </source>
</evidence>
<gene>
    <name evidence="7" type="ORF">IM725_14790</name>
</gene>
<evidence type="ECO:0000313" key="7">
    <source>
        <dbReference type="EMBL" id="MBE7941845.1"/>
    </source>
</evidence>
<evidence type="ECO:0000256" key="6">
    <source>
        <dbReference type="ARBA" id="ARBA00023315"/>
    </source>
</evidence>
<evidence type="ECO:0000256" key="2">
    <source>
        <dbReference type="ARBA" id="ARBA00022475"/>
    </source>
</evidence>
<keyword evidence="8" id="KW-1185">Reference proteome</keyword>
<dbReference type="Pfam" id="PF03279">
    <property type="entry name" value="Lip_A_acyltrans"/>
    <property type="match status" value="1"/>
</dbReference>
<evidence type="ECO:0000256" key="5">
    <source>
        <dbReference type="ARBA" id="ARBA00023136"/>
    </source>
</evidence>
<name>A0ABR9SHL0_9BURK</name>
<evidence type="ECO:0000256" key="3">
    <source>
        <dbReference type="ARBA" id="ARBA00022519"/>
    </source>
</evidence>
<comment type="caution">
    <text evidence="7">The sequence shown here is derived from an EMBL/GenBank/DDBJ whole genome shotgun (WGS) entry which is preliminary data.</text>
</comment>
<reference evidence="7 8" key="1">
    <citation type="submission" date="2020-10" db="EMBL/GenBank/DDBJ databases">
        <title>Draft genome of Ramlibacter aquaticus LMG 30558.</title>
        <authorList>
            <person name="Props R."/>
        </authorList>
    </citation>
    <scope>NUCLEOTIDE SEQUENCE [LARGE SCALE GENOMIC DNA]</scope>
    <source>
        <strain evidence="7 8">LMG 30558</strain>
    </source>
</reference>
<dbReference type="CDD" id="cd07984">
    <property type="entry name" value="LPLAT_LABLAT-like"/>
    <property type="match status" value="1"/>
</dbReference>
<dbReference type="PANTHER" id="PTHR30606:SF9">
    <property type="entry name" value="LIPID A BIOSYNTHESIS LAUROYLTRANSFERASE"/>
    <property type="match status" value="1"/>
</dbReference>
<keyword evidence="6 7" id="KW-0012">Acyltransferase</keyword>
<evidence type="ECO:0000313" key="8">
    <source>
        <dbReference type="Proteomes" id="UP000715965"/>
    </source>
</evidence>
<comment type="subcellular location">
    <subcellularLocation>
        <location evidence="1">Cell inner membrane</location>
    </subcellularLocation>
</comment>
<accession>A0ABR9SHL0</accession>
<dbReference type="PIRSF" id="PIRSF026649">
    <property type="entry name" value="MsbB"/>
    <property type="match status" value="1"/>
</dbReference>
<dbReference type="InterPro" id="IPR004960">
    <property type="entry name" value="LipA_acyltrans"/>
</dbReference>
<dbReference type="Proteomes" id="UP000715965">
    <property type="component" value="Unassembled WGS sequence"/>
</dbReference>
<dbReference type="EMBL" id="JADDOJ010000066">
    <property type="protein sequence ID" value="MBE7941845.1"/>
    <property type="molecule type" value="Genomic_DNA"/>
</dbReference>
<evidence type="ECO:0000256" key="1">
    <source>
        <dbReference type="ARBA" id="ARBA00004533"/>
    </source>
</evidence>
<dbReference type="RefSeq" id="WP_193781407.1">
    <property type="nucleotide sequence ID" value="NZ_JADDOJ010000066.1"/>
</dbReference>
<keyword evidence="2" id="KW-1003">Cell membrane</keyword>
<keyword evidence="3" id="KW-0997">Cell inner membrane</keyword>
<keyword evidence="5" id="KW-0472">Membrane</keyword>
<dbReference type="GO" id="GO:0016746">
    <property type="term" value="F:acyltransferase activity"/>
    <property type="evidence" value="ECO:0007669"/>
    <property type="project" value="UniProtKB-KW"/>
</dbReference>